<accession>X1S2R0</accession>
<gene>
    <name evidence="1" type="ORF">S12H4_01422</name>
</gene>
<reference evidence="1" key="1">
    <citation type="journal article" date="2014" name="Front. Microbiol.">
        <title>High frequency of phylogenetically diverse reductive dehalogenase-homologous genes in deep subseafloor sedimentary metagenomes.</title>
        <authorList>
            <person name="Kawai M."/>
            <person name="Futagami T."/>
            <person name="Toyoda A."/>
            <person name="Takaki Y."/>
            <person name="Nishi S."/>
            <person name="Hori S."/>
            <person name="Arai W."/>
            <person name="Tsubouchi T."/>
            <person name="Morono Y."/>
            <person name="Uchiyama I."/>
            <person name="Ito T."/>
            <person name="Fujiyama A."/>
            <person name="Inagaki F."/>
            <person name="Takami H."/>
        </authorList>
    </citation>
    <scope>NUCLEOTIDE SEQUENCE</scope>
    <source>
        <strain evidence="1">Expedition CK06-06</strain>
    </source>
</reference>
<dbReference type="SUPFAM" id="SSF48452">
    <property type="entry name" value="TPR-like"/>
    <property type="match status" value="1"/>
</dbReference>
<protein>
    <submittedName>
        <fullName evidence="1">Uncharacterized protein</fullName>
    </submittedName>
</protein>
<proteinExistence type="predicted"/>
<dbReference type="AlphaFoldDB" id="X1S2R0"/>
<dbReference type="InterPro" id="IPR011990">
    <property type="entry name" value="TPR-like_helical_dom_sf"/>
</dbReference>
<organism evidence="1">
    <name type="scientific">marine sediment metagenome</name>
    <dbReference type="NCBI Taxonomy" id="412755"/>
    <lineage>
        <taxon>unclassified sequences</taxon>
        <taxon>metagenomes</taxon>
        <taxon>ecological metagenomes</taxon>
    </lineage>
</organism>
<sequence>MYYLGRSYFKNGNYKKAVESLNKAYMKNQSKYNVKYALVESYLHTQDYSNSLKLVNEIINEIRNLISEFNLNLDYIFVRPIDADSLDRIHPEITEKDLLSNYLILINKPPIPVQYFRVGSIKRQGEIYDIINKNIISLQILYKKYTGSLFLKLELLRRCFFKRVLEKNEEQISKIVDEFLLYCREMNKGLELSLSTEDYVGYISYFKGILKIFDLPIIENKITDEYSDFEHQRIFPKTHYLNKFREFFSYLDYVNEILNKTLDGSVILFYLGNPSKFSFMEGFSNPILKAEFYFIQAYINLNYIIDGKIKSEEDSNTKFDVSAINTQEDIFKVHANYHSPWPRSNNPKFYLFMAEKAYNYSKKHKFNYLVKDSKAILGTTQKKVEILEQIRLERRKKDITQKLEILSKSYEDLNEEIILNFQKEPKEGFDHFARSRIKREIEKILREKTGNISFKIHIFNPVLNNDVMDTLSKETIYRDSVVVRSQAYFLIEMELEEVRQDQSINLKIKHFIDLNREGSSYGEILDRINWLIYNAINLNLDSFTLRTVPEDFERLKNYFENDFINEYENGYFEFKILDQFENNEITIQIKNLEEIIIEL</sequence>
<comment type="caution">
    <text evidence="1">The sequence shown here is derived from an EMBL/GenBank/DDBJ whole genome shotgun (WGS) entry which is preliminary data.</text>
</comment>
<dbReference type="Gene3D" id="1.25.40.10">
    <property type="entry name" value="Tetratricopeptide repeat domain"/>
    <property type="match status" value="1"/>
</dbReference>
<evidence type="ECO:0000313" key="1">
    <source>
        <dbReference type="EMBL" id="GAI62069.1"/>
    </source>
</evidence>
<dbReference type="EMBL" id="BARW01000282">
    <property type="protein sequence ID" value="GAI62069.1"/>
    <property type="molecule type" value="Genomic_DNA"/>
</dbReference>
<name>X1S2R0_9ZZZZ</name>